<dbReference type="AlphaFoldDB" id="A0A498LS56"/>
<accession>A0A498LS56</accession>
<reference evidence="2 3" key="1">
    <citation type="submission" date="2018-03" db="EMBL/GenBank/DDBJ databases">
        <title>Draft genome sequence of Rohu Carp (Labeo rohita).</title>
        <authorList>
            <person name="Das P."/>
            <person name="Kushwaha B."/>
            <person name="Joshi C.G."/>
            <person name="Kumar D."/>
            <person name="Nagpure N.S."/>
            <person name="Sahoo L."/>
            <person name="Das S.P."/>
            <person name="Bit A."/>
            <person name="Patnaik S."/>
            <person name="Meher P.K."/>
            <person name="Jayasankar P."/>
            <person name="Koringa P.G."/>
            <person name="Patel N.V."/>
            <person name="Hinsu A.T."/>
            <person name="Kumar R."/>
            <person name="Pandey M."/>
            <person name="Agarwal S."/>
            <person name="Srivastava S."/>
            <person name="Singh M."/>
            <person name="Iquebal M.A."/>
            <person name="Jaiswal S."/>
            <person name="Angadi U.B."/>
            <person name="Kumar N."/>
            <person name="Raza M."/>
            <person name="Shah T.M."/>
            <person name="Rai A."/>
            <person name="Jena J.K."/>
        </authorList>
    </citation>
    <scope>NUCLEOTIDE SEQUENCE [LARGE SCALE GENOMIC DNA]</scope>
    <source>
        <strain evidence="2">DASCIFA01</strain>
        <tissue evidence="2">Testis</tissue>
    </source>
</reference>
<evidence type="ECO:0000313" key="3">
    <source>
        <dbReference type="Proteomes" id="UP000290572"/>
    </source>
</evidence>
<name>A0A498LS56_LABRO</name>
<feature type="region of interest" description="Disordered" evidence="1">
    <location>
        <begin position="59"/>
        <end position="85"/>
    </location>
</feature>
<keyword evidence="3" id="KW-1185">Reference proteome</keyword>
<organism evidence="2 3">
    <name type="scientific">Labeo rohita</name>
    <name type="common">Indian major carp</name>
    <name type="synonym">Cyprinus rohita</name>
    <dbReference type="NCBI Taxonomy" id="84645"/>
    <lineage>
        <taxon>Eukaryota</taxon>
        <taxon>Metazoa</taxon>
        <taxon>Chordata</taxon>
        <taxon>Craniata</taxon>
        <taxon>Vertebrata</taxon>
        <taxon>Euteleostomi</taxon>
        <taxon>Actinopterygii</taxon>
        <taxon>Neopterygii</taxon>
        <taxon>Teleostei</taxon>
        <taxon>Ostariophysi</taxon>
        <taxon>Cypriniformes</taxon>
        <taxon>Cyprinidae</taxon>
        <taxon>Labeoninae</taxon>
        <taxon>Labeonini</taxon>
        <taxon>Labeo</taxon>
    </lineage>
</organism>
<dbReference type="Proteomes" id="UP000290572">
    <property type="component" value="Unassembled WGS sequence"/>
</dbReference>
<proteinExistence type="predicted"/>
<evidence type="ECO:0000256" key="1">
    <source>
        <dbReference type="SAM" id="MobiDB-lite"/>
    </source>
</evidence>
<gene>
    <name evidence="2" type="ORF">ROHU_011620</name>
</gene>
<dbReference type="EMBL" id="QBIY01013325">
    <property type="protein sequence ID" value="RXN08287.1"/>
    <property type="molecule type" value="Genomic_DNA"/>
</dbReference>
<protein>
    <submittedName>
        <fullName evidence="2">Uncharacterized protein</fullName>
    </submittedName>
</protein>
<comment type="caution">
    <text evidence="2">The sequence shown here is derived from an EMBL/GenBank/DDBJ whole genome shotgun (WGS) entry which is preliminary data.</text>
</comment>
<sequence length="85" mass="9392">MLTSPQLFVPRHLLVFAACDIMWKNQSEVYLLHDATIISHVKHFGQIRSSSSAIKGFPTLGRRVSSPNEAPGANLPSVRYETAAK</sequence>
<evidence type="ECO:0000313" key="2">
    <source>
        <dbReference type="EMBL" id="RXN08287.1"/>
    </source>
</evidence>